<protein>
    <submittedName>
        <fullName evidence="1">Uncharacterized protein</fullName>
    </submittedName>
</protein>
<dbReference type="AlphaFoldDB" id="A0AAD4KNB2"/>
<comment type="caution">
    <text evidence="1">The sequence shown here is derived from an EMBL/GenBank/DDBJ whole genome shotgun (WGS) entry which is preliminary data.</text>
</comment>
<sequence>MAPRLTAGVRPIDPSTDLIHGQEYVVNWLNRGKNKRELWIGVHVPHDIAPKQMTSNPPKTHTAVHQTTSVCTCSTYQAKTAGKLKPQNTSENLIWEVTLAYNIIWAGWPQLLIFMLITRYTSAWIEKKYIFPVLEDPPSDCVMPGAEDGKLYQSLHELASQGKSLKFWIAMAKKERAEKGLQNREPYLVMPLAEEIQNVEIPSDDDDDDVETRDETPVAKRVKLTPPVTLDGAEIVNVYVGEAQGRKVFQLTGDAISNSSFLQENMNFRGSPPFVMHPMLLEMDSASFEPIVTFLTQDSVDSDMELVREPQGEHILGDVLGIEKTYVLRNFQDENHLNEFIHNLGKTYEIATVFGLYAMKKAIVKKLQVAWNMYSGKPQILSFLKTIDFVAEKVYASAYETPGDAKDPLLQWAVDFLGGLFMVLVTTHTKPFTIFLKSYPRIQAAILKSRAALCVDDIEPFGELEDELMSQECLGNTPQSKESDEGV</sequence>
<keyword evidence="2" id="KW-1185">Reference proteome</keyword>
<dbReference type="Proteomes" id="UP001201262">
    <property type="component" value="Unassembled WGS sequence"/>
</dbReference>
<gene>
    <name evidence="1" type="ORF">BGW36DRAFT_409045</name>
</gene>
<dbReference type="EMBL" id="JAJTJA010000008">
    <property type="protein sequence ID" value="KAH8695467.1"/>
    <property type="molecule type" value="Genomic_DNA"/>
</dbReference>
<proteinExistence type="predicted"/>
<dbReference type="RefSeq" id="XP_046070609.1">
    <property type="nucleotide sequence ID" value="XM_046219093.1"/>
</dbReference>
<name>A0AAD4KNB2_9EURO</name>
<dbReference type="GeneID" id="70249380"/>
<organism evidence="1 2">
    <name type="scientific">Talaromyces proteolyticus</name>
    <dbReference type="NCBI Taxonomy" id="1131652"/>
    <lineage>
        <taxon>Eukaryota</taxon>
        <taxon>Fungi</taxon>
        <taxon>Dikarya</taxon>
        <taxon>Ascomycota</taxon>
        <taxon>Pezizomycotina</taxon>
        <taxon>Eurotiomycetes</taxon>
        <taxon>Eurotiomycetidae</taxon>
        <taxon>Eurotiales</taxon>
        <taxon>Trichocomaceae</taxon>
        <taxon>Talaromyces</taxon>
        <taxon>Talaromyces sect. Bacilispori</taxon>
    </lineage>
</organism>
<accession>A0AAD4KNB2</accession>
<evidence type="ECO:0000313" key="1">
    <source>
        <dbReference type="EMBL" id="KAH8695467.1"/>
    </source>
</evidence>
<evidence type="ECO:0000313" key="2">
    <source>
        <dbReference type="Proteomes" id="UP001201262"/>
    </source>
</evidence>
<reference evidence="1" key="1">
    <citation type="submission" date="2021-12" db="EMBL/GenBank/DDBJ databases">
        <title>Convergent genome expansion in fungi linked to evolution of root-endophyte symbiosis.</title>
        <authorList>
            <consortium name="DOE Joint Genome Institute"/>
            <person name="Ke Y.-H."/>
            <person name="Bonito G."/>
            <person name="Liao H.-L."/>
            <person name="Looney B."/>
            <person name="Rojas-Flechas A."/>
            <person name="Nash J."/>
            <person name="Hameed K."/>
            <person name="Schadt C."/>
            <person name="Martin F."/>
            <person name="Crous P.W."/>
            <person name="Miettinen O."/>
            <person name="Magnuson J.K."/>
            <person name="Labbe J."/>
            <person name="Jacobson D."/>
            <person name="Doktycz M.J."/>
            <person name="Veneault-Fourrey C."/>
            <person name="Kuo A."/>
            <person name="Mondo S."/>
            <person name="Calhoun S."/>
            <person name="Riley R."/>
            <person name="Ohm R."/>
            <person name="LaButti K."/>
            <person name="Andreopoulos B."/>
            <person name="Pangilinan J."/>
            <person name="Nolan M."/>
            <person name="Tritt A."/>
            <person name="Clum A."/>
            <person name="Lipzen A."/>
            <person name="Daum C."/>
            <person name="Barry K."/>
            <person name="Grigoriev I.V."/>
            <person name="Vilgalys R."/>
        </authorList>
    </citation>
    <scope>NUCLEOTIDE SEQUENCE</scope>
    <source>
        <strain evidence="1">PMI_201</strain>
    </source>
</reference>